<accession>I4C7I7</accession>
<dbReference type="InterPro" id="IPR029057">
    <property type="entry name" value="PRTase-like"/>
</dbReference>
<evidence type="ECO:0000256" key="4">
    <source>
        <dbReference type="ARBA" id="ARBA00008391"/>
    </source>
</evidence>
<evidence type="ECO:0000256" key="12">
    <source>
        <dbReference type="ARBA" id="ARBA00022842"/>
    </source>
</evidence>
<evidence type="ECO:0000259" key="16">
    <source>
        <dbReference type="Pfam" id="PF00156"/>
    </source>
</evidence>
<comment type="pathway">
    <text evidence="3 15">Purine metabolism; IMP biosynthesis via salvage pathway; IMP from hypoxanthine: step 1/1.</text>
</comment>
<dbReference type="UniPathway" id="UPA00591">
    <property type="reaction ID" value="UER00648"/>
</dbReference>
<keyword evidence="10 15" id="KW-0660">Purine salvage</keyword>
<dbReference type="PANTHER" id="PTHR43340:SF1">
    <property type="entry name" value="HYPOXANTHINE PHOSPHORIBOSYLTRANSFERASE"/>
    <property type="match status" value="1"/>
</dbReference>
<dbReference type="SUPFAM" id="SSF53271">
    <property type="entry name" value="PRTase-like"/>
    <property type="match status" value="1"/>
</dbReference>
<evidence type="ECO:0000256" key="15">
    <source>
        <dbReference type="RuleBase" id="RU364099"/>
    </source>
</evidence>
<dbReference type="OrthoDB" id="9802824at2"/>
<dbReference type="Gene3D" id="3.40.50.2020">
    <property type="match status" value="1"/>
</dbReference>
<comment type="catalytic activity">
    <reaction evidence="14">
        <text>IMP + diphosphate = hypoxanthine + 5-phospho-alpha-D-ribose 1-diphosphate</text>
        <dbReference type="Rhea" id="RHEA:17973"/>
        <dbReference type="ChEBI" id="CHEBI:17368"/>
        <dbReference type="ChEBI" id="CHEBI:33019"/>
        <dbReference type="ChEBI" id="CHEBI:58017"/>
        <dbReference type="ChEBI" id="CHEBI:58053"/>
        <dbReference type="EC" id="2.4.2.8"/>
    </reaction>
    <physiologicalReaction direction="right-to-left" evidence="14">
        <dbReference type="Rhea" id="RHEA:17975"/>
    </physiologicalReaction>
</comment>
<sequence>MGHLTKKVLFDERAIAARVAEIGREISTKYPEGNVLLIGILKGAFMFMADLVRSISVSCQVDFVRISSYKDATVSSGKLDILLDVGMSVENRNVILVDDIVDSGLTLSEYKKKLLERKPRTLELAALVNKTGRREKHVDLDYCGFKIEEGFIVGYGLDCDEQDRCHGSLYVLEDDDSTNG</sequence>
<dbReference type="PATRIC" id="fig|706587.4.peg.3253"/>
<evidence type="ECO:0000256" key="14">
    <source>
        <dbReference type="ARBA" id="ARBA00049402"/>
    </source>
</evidence>
<evidence type="ECO:0000256" key="9">
    <source>
        <dbReference type="ARBA" id="ARBA00022723"/>
    </source>
</evidence>
<keyword evidence="12 15" id="KW-0460">Magnesium</keyword>
<keyword evidence="9 15" id="KW-0479">Metal-binding</keyword>
<dbReference type="NCBIfam" id="TIGR01203">
    <property type="entry name" value="HGPRTase"/>
    <property type="match status" value="1"/>
</dbReference>
<keyword evidence="18" id="KW-1185">Reference proteome</keyword>
<comment type="cofactor">
    <cofactor evidence="1 15">
        <name>Mg(2+)</name>
        <dbReference type="ChEBI" id="CHEBI:18420"/>
    </cofactor>
</comment>
<evidence type="ECO:0000256" key="7">
    <source>
        <dbReference type="ARBA" id="ARBA00022676"/>
    </source>
</evidence>
<evidence type="ECO:0000256" key="10">
    <source>
        <dbReference type="ARBA" id="ARBA00022726"/>
    </source>
</evidence>
<evidence type="ECO:0000256" key="1">
    <source>
        <dbReference type="ARBA" id="ARBA00001946"/>
    </source>
</evidence>
<protein>
    <recommendedName>
        <fullName evidence="5 15">Hypoxanthine phosphoribosyltransferase</fullName>
        <ecNumber evidence="5 15">2.4.2.8</ecNumber>
    </recommendedName>
</protein>
<feature type="domain" description="Phosphoribosyltransferase" evidence="16">
    <location>
        <begin position="9"/>
        <end position="158"/>
    </location>
</feature>
<evidence type="ECO:0000313" key="18">
    <source>
        <dbReference type="Proteomes" id="UP000006055"/>
    </source>
</evidence>
<evidence type="ECO:0000256" key="6">
    <source>
        <dbReference type="ARBA" id="ARBA00022490"/>
    </source>
</evidence>
<evidence type="ECO:0000256" key="3">
    <source>
        <dbReference type="ARBA" id="ARBA00004669"/>
    </source>
</evidence>
<comment type="catalytic activity">
    <reaction evidence="13">
        <text>GMP + diphosphate = guanine + 5-phospho-alpha-D-ribose 1-diphosphate</text>
        <dbReference type="Rhea" id="RHEA:25424"/>
        <dbReference type="ChEBI" id="CHEBI:16235"/>
        <dbReference type="ChEBI" id="CHEBI:33019"/>
        <dbReference type="ChEBI" id="CHEBI:58017"/>
        <dbReference type="ChEBI" id="CHEBI:58115"/>
        <dbReference type="EC" id="2.4.2.8"/>
    </reaction>
    <physiologicalReaction direction="right-to-left" evidence="13">
        <dbReference type="Rhea" id="RHEA:25426"/>
    </physiologicalReaction>
</comment>
<dbReference type="STRING" id="706587.Desti_2859"/>
<gene>
    <name evidence="17" type="ordered locus">Desti_2859</name>
</gene>
<dbReference type="GO" id="GO:0006178">
    <property type="term" value="P:guanine salvage"/>
    <property type="evidence" value="ECO:0007669"/>
    <property type="project" value="TreeGrafter"/>
</dbReference>
<evidence type="ECO:0000256" key="8">
    <source>
        <dbReference type="ARBA" id="ARBA00022679"/>
    </source>
</evidence>
<name>I4C7I7_DESTA</name>
<dbReference type="GO" id="GO:0000166">
    <property type="term" value="F:nucleotide binding"/>
    <property type="evidence" value="ECO:0007669"/>
    <property type="project" value="UniProtKB-KW"/>
</dbReference>
<dbReference type="KEGG" id="dti:Desti_2859"/>
<dbReference type="HOGENOM" id="CLU_073615_0_0_7"/>
<evidence type="ECO:0000256" key="5">
    <source>
        <dbReference type="ARBA" id="ARBA00011895"/>
    </source>
</evidence>
<keyword evidence="7 15" id="KW-0328">Glycosyltransferase</keyword>
<dbReference type="RefSeq" id="WP_014810666.1">
    <property type="nucleotide sequence ID" value="NC_018025.1"/>
</dbReference>
<dbReference type="Pfam" id="PF00156">
    <property type="entry name" value="Pribosyltran"/>
    <property type="match status" value="1"/>
</dbReference>
<dbReference type="CDD" id="cd06223">
    <property type="entry name" value="PRTases_typeI"/>
    <property type="match status" value="1"/>
</dbReference>
<reference evidence="18" key="1">
    <citation type="submission" date="2012-06" db="EMBL/GenBank/DDBJ databases">
        <title>Complete sequence of chromosome of Desulfomonile tiedjei DSM 6799.</title>
        <authorList>
            <person name="Lucas S."/>
            <person name="Copeland A."/>
            <person name="Lapidus A."/>
            <person name="Glavina del Rio T."/>
            <person name="Dalin E."/>
            <person name="Tice H."/>
            <person name="Bruce D."/>
            <person name="Goodwin L."/>
            <person name="Pitluck S."/>
            <person name="Peters L."/>
            <person name="Ovchinnikova G."/>
            <person name="Zeytun A."/>
            <person name="Lu M."/>
            <person name="Kyrpides N."/>
            <person name="Mavromatis K."/>
            <person name="Ivanova N."/>
            <person name="Brettin T."/>
            <person name="Detter J.C."/>
            <person name="Han C."/>
            <person name="Larimer F."/>
            <person name="Land M."/>
            <person name="Hauser L."/>
            <person name="Markowitz V."/>
            <person name="Cheng J.-F."/>
            <person name="Hugenholtz P."/>
            <person name="Woyke T."/>
            <person name="Wu D."/>
            <person name="Spring S."/>
            <person name="Schroeder M."/>
            <person name="Brambilla E."/>
            <person name="Klenk H.-P."/>
            <person name="Eisen J.A."/>
        </authorList>
    </citation>
    <scope>NUCLEOTIDE SEQUENCE [LARGE SCALE GENOMIC DNA]</scope>
    <source>
        <strain evidence="18">ATCC 49306 / DSM 6799 / DCB-1</strain>
    </source>
</reference>
<dbReference type="GO" id="GO:0046100">
    <property type="term" value="P:hypoxanthine metabolic process"/>
    <property type="evidence" value="ECO:0007669"/>
    <property type="project" value="TreeGrafter"/>
</dbReference>
<dbReference type="GO" id="GO:0032263">
    <property type="term" value="P:GMP salvage"/>
    <property type="evidence" value="ECO:0007669"/>
    <property type="project" value="TreeGrafter"/>
</dbReference>
<dbReference type="PANTHER" id="PTHR43340">
    <property type="entry name" value="HYPOXANTHINE-GUANINE PHOSPHORIBOSYLTRANSFERASE"/>
    <property type="match status" value="1"/>
</dbReference>
<dbReference type="InterPro" id="IPR000836">
    <property type="entry name" value="PRTase_dom"/>
</dbReference>
<dbReference type="eggNOG" id="COG0634">
    <property type="taxonomic scope" value="Bacteria"/>
</dbReference>
<comment type="subcellular location">
    <subcellularLocation>
        <location evidence="2 15">Cytoplasm</location>
    </subcellularLocation>
</comment>
<evidence type="ECO:0000256" key="11">
    <source>
        <dbReference type="ARBA" id="ARBA00022741"/>
    </source>
</evidence>
<dbReference type="GO" id="GO:0006166">
    <property type="term" value="P:purine ribonucleoside salvage"/>
    <property type="evidence" value="ECO:0007669"/>
    <property type="project" value="UniProtKB-KW"/>
</dbReference>
<dbReference type="GO" id="GO:0052657">
    <property type="term" value="F:guanine phosphoribosyltransferase activity"/>
    <property type="evidence" value="ECO:0007669"/>
    <property type="project" value="RHEA"/>
</dbReference>
<dbReference type="InterPro" id="IPR005904">
    <property type="entry name" value="Hxn_phspho_trans"/>
</dbReference>
<dbReference type="InterPro" id="IPR050408">
    <property type="entry name" value="HGPRT"/>
</dbReference>
<organism evidence="17 18">
    <name type="scientific">Desulfomonile tiedjei (strain ATCC 49306 / DSM 6799 / DCB-1)</name>
    <dbReference type="NCBI Taxonomy" id="706587"/>
    <lineage>
        <taxon>Bacteria</taxon>
        <taxon>Pseudomonadati</taxon>
        <taxon>Thermodesulfobacteriota</taxon>
        <taxon>Desulfomonilia</taxon>
        <taxon>Desulfomonilales</taxon>
        <taxon>Desulfomonilaceae</taxon>
        <taxon>Desulfomonile</taxon>
    </lineage>
</organism>
<dbReference type="GO" id="GO:0005829">
    <property type="term" value="C:cytosol"/>
    <property type="evidence" value="ECO:0007669"/>
    <property type="project" value="TreeGrafter"/>
</dbReference>
<proteinExistence type="inferred from homology"/>
<dbReference type="EMBL" id="CP003360">
    <property type="protein sequence ID" value="AFM25528.1"/>
    <property type="molecule type" value="Genomic_DNA"/>
</dbReference>
<evidence type="ECO:0000256" key="13">
    <source>
        <dbReference type="ARBA" id="ARBA00048811"/>
    </source>
</evidence>
<dbReference type="GO" id="GO:0004422">
    <property type="term" value="F:hypoxanthine phosphoribosyltransferase activity"/>
    <property type="evidence" value="ECO:0007669"/>
    <property type="project" value="InterPro"/>
</dbReference>
<dbReference type="GO" id="GO:0032264">
    <property type="term" value="P:IMP salvage"/>
    <property type="evidence" value="ECO:0007669"/>
    <property type="project" value="UniProtKB-UniPathway"/>
</dbReference>
<dbReference type="AlphaFoldDB" id="I4C7I7"/>
<comment type="similarity">
    <text evidence="4 15">Belongs to the purine/pyrimidine phosphoribosyltransferase family.</text>
</comment>
<dbReference type="GO" id="GO:0000287">
    <property type="term" value="F:magnesium ion binding"/>
    <property type="evidence" value="ECO:0007669"/>
    <property type="project" value="TreeGrafter"/>
</dbReference>
<dbReference type="Proteomes" id="UP000006055">
    <property type="component" value="Chromosome"/>
</dbReference>
<keyword evidence="6 15" id="KW-0963">Cytoplasm</keyword>
<evidence type="ECO:0000256" key="2">
    <source>
        <dbReference type="ARBA" id="ARBA00004496"/>
    </source>
</evidence>
<keyword evidence="8 15" id="KW-0808">Transferase</keyword>
<evidence type="ECO:0000313" key="17">
    <source>
        <dbReference type="EMBL" id="AFM25528.1"/>
    </source>
</evidence>
<keyword evidence="11 15" id="KW-0547">Nucleotide-binding</keyword>
<dbReference type="EC" id="2.4.2.8" evidence="5 15"/>